<evidence type="ECO:0000313" key="3">
    <source>
        <dbReference type="Proteomes" id="UP000006702"/>
    </source>
</evidence>
<name>A1DI21_NEOFI</name>
<dbReference type="GeneID" id="4587483"/>
<dbReference type="AlphaFoldDB" id="A1DI21"/>
<feature type="compositionally biased region" description="Basic and acidic residues" evidence="1">
    <location>
        <begin position="443"/>
        <end position="456"/>
    </location>
</feature>
<evidence type="ECO:0000256" key="1">
    <source>
        <dbReference type="SAM" id="MobiDB-lite"/>
    </source>
</evidence>
<feature type="compositionally biased region" description="Polar residues" evidence="1">
    <location>
        <begin position="458"/>
        <end position="472"/>
    </location>
</feature>
<dbReference type="Gene3D" id="1.20.1280.50">
    <property type="match status" value="1"/>
</dbReference>
<dbReference type="InterPro" id="IPR036047">
    <property type="entry name" value="F-box-like_dom_sf"/>
</dbReference>
<proteinExistence type="predicted"/>
<keyword evidence="3" id="KW-1185">Reference proteome</keyword>
<protein>
    <recommendedName>
        <fullName evidence="4">F-box domain protein</fullName>
    </recommendedName>
</protein>
<dbReference type="KEGG" id="nfi:NFIA_089860"/>
<organism evidence="2 3">
    <name type="scientific">Neosartorya fischeri (strain ATCC 1020 / DSM 3700 / CBS 544.65 / FGSC A1164 / JCM 1740 / NRRL 181 / WB 181)</name>
    <name type="common">Aspergillus fischerianus</name>
    <dbReference type="NCBI Taxonomy" id="331117"/>
    <lineage>
        <taxon>Eukaryota</taxon>
        <taxon>Fungi</taxon>
        <taxon>Dikarya</taxon>
        <taxon>Ascomycota</taxon>
        <taxon>Pezizomycotina</taxon>
        <taxon>Eurotiomycetes</taxon>
        <taxon>Eurotiomycetidae</taxon>
        <taxon>Eurotiales</taxon>
        <taxon>Aspergillaceae</taxon>
        <taxon>Aspergillus</taxon>
        <taxon>Aspergillus subgen. Fumigati</taxon>
    </lineage>
</organism>
<feature type="region of interest" description="Disordered" evidence="1">
    <location>
        <begin position="443"/>
        <end position="474"/>
    </location>
</feature>
<evidence type="ECO:0000313" key="2">
    <source>
        <dbReference type="EMBL" id="EAW19028.1"/>
    </source>
</evidence>
<dbReference type="eggNOG" id="ENOG502SSR5">
    <property type="taxonomic scope" value="Eukaryota"/>
</dbReference>
<accession>A1DI21</accession>
<gene>
    <name evidence="2" type="ORF">NFIA_089860</name>
</gene>
<dbReference type="VEuPathDB" id="FungiDB:NFIA_089860"/>
<dbReference type="Proteomes" id="UP000006702">
    <property type="component" value="Unassembled WGS sequence"/>
</dbReference>
<dbReference type="EMBL" id="DS027696">
    <property type="protein sequence ID" value="EAW19028.1"/>
    <property type="molecule type" value="Genomic_DNA"/>
</dbReference>
<reference evidence="3" key="1">
    <citation type="journal article" date="2008" name="PLoS Genet.">
        <title>Genomic islands in the pathogenic filamentous fungus Aspergillus fumigatus.</title>
        <authorList>
            <person name="Fedorova N.D."/>
            <person name="Khaldi N."/>
            <person name="Joardar V.S."/>
            <person name="Maiti R."/>
            <person name="Amedeo P."/>
            <person name="Anderson M.J."/>
            <person name="Crabtree J."/>
            <person name="Silva J.C."/>
            <person name="Badger J.H."/>
            <person name="Albarraq A."/>
            <person name="Angiuoli S."/>
            <person name="Bussey H."/>
            <person name="Bowyer P."/>
            <person name="Cotty P.J."/>
            <person name="Dyer P.S."/>
            <person name="Egan A."/>
            <person name="Galens K."/>
            <person name="Fraser-Liggett C.M."/>
            <person name="Haas B.J."/>
            <person name="Inman J.M."/>
            <person name="Kent R."/>
            <person name="Lemieux S."/>
            <person name="Malavazi I."/>
            <person name="Orvis J."/>
            <person name="Roemer T."/>
            <person name="Ronning C.M."/>
            <person name="Sundaram J.P."/>
            <person name="Sutton G."/>
            <person name="Turner G."/>
            <person name="Venter J.C."/>
            <person name="White O.R."/>
            <person name="Whitty B.R."/>
            <person name="Youngman P."/>
            <person name="Wolfe K.H."/>
            <person name="Goldman G.H."/>
            <person name="Wortman J.R."/>
            <person name="Jiang B."/>
            <person name="Denning D.W."/>
            <person name="Nierman W.C."/>
        </authorList>
    </citation>
    <scope>NUCLEOTIDE SEQUENCE [LARGE SCALE GENOMIC DNA]</scope>
    <source>
        <strain evidence="3">ATCC 1020 / DSM 3700 / CBS 544.65 / FGSC A1164 / JCM 1740 / NRRL 181 / WB 181</strain>
    </source>
</reference>
<dbReference type="SUPFAM" id="SSF81383">
    <property type="entry name" value="F-box domain"/>
    <property type="match status" value="1"/>
</dbReference>
<sequence>MAESQGLVLSTPELLEYILLHLDIQSLLTSAQRVCRSWTRLIQFSPRLQQALFFKPTPPEKCHKKLHSFPPAWDPSGVRECTYLLPSGPEVSERRQKLFRREASWRWMLVQQPPASLAYVQATHPRGDWIFKHYYLPCDAAPTTHWVNDQAQMNLIGLRMNMLYDLVFESFLGGLRRHWICWEGHMPPQFGPLVYIEEFMPLVEQAIQEADVVVIEHWRTIRAATMPFTCSYFADGGPEAEQDHPVGSRTGLTPNLPIETLNRAASDVSRASDGRSNILCEIVGLSLSRKGVWSCLLGAAGGEVHTQGTEQRQRERRRGMIYKVTYLRVLLAIGWSITVLDEETVGPVSTEPLLVLIKRARVDPNNTQVDLCINGPRNWPGLAKTGTDSVMTWLLLFVPEPDYAHGQLIPKITDKYQPSWAPLQLARTPPQVVSLASHCRKDRAEFKSTRGPEPGHYDSNNLHHSCGSTSSKDGSETRMFYTEAIECLID</sequence>
<dbReference type="RefSeq" id="XP_001260925.1">
    <property type="nucleotide sequence ID" value="XM_001260924.1"/>
</dbReference>
<dbReference type="HOGENOM" id="CLU_556790_0_0_1"/>
<evidence type="ECO:0008006" key="4">
    <source>
        <dbReference type="Google" id="ProtNLM"/>
    </source>
</evidence>
<dbReference type="OrthoDB" id="3800738at2759"/>